<dbReference type="AlphaFoldDB" id="A0AAE9YV44"/>
<dbReference type="Proteomes" id="UP000032568">
    <property type="component" value="Chromosome"/>
</dbReference>
<reference evidence="1 2" key="1">
    <citation type="journal article" date="2015" name="Genome Announc.">
        <title>Draft Genome Sequences of Marine Isolates of Thalassomonas viridans and Thalassomonas actiniarum.</title>
        <authorList>
            <person name="Olonade I."/>
            <person name="van Zyl L.J."/>
            <person name="Trindade M."/>
        </authorList>
    </citation>
    <scope>NUCLEOTIDE SEQUENCE [LARGE SCALE GENOMIC DNA]</scope>
    <source>
        <strain evidence="1 2">A5K-106</strain>
    </source>
</reference>
<dbReference type="RefSeq" id="WP_084693046.1">
    <property type="nucleotide sequence ID" value="NZ_CP059735.1"/>
</dbReference>
<evidence type="ECO:0000313" key="2">
    <source>
        <dbReference type="Proteomes" id="UP000032568"/>
    </source>
</evidence>
<reference evidence="1 2" key="2">
    <citation type="journal article" date="2022" name="Mar. Drugs">
        <title>Bioassay-Guided Fractionation Leads to the Detection of Cholic Acid Generated by the Rare Thalassomonas sp.</title>
        <authorList>
            <person name="Pheiffer F."/>
            <person name="Schneider Y.K."/>
            <person name="Hansen E.H."/>
            <person name="Andersen J.H."/>
            <person name="Isaksson J."/>
            <person name="Busche T."/>
            <person name="R C."/>
            <person name="Kalinowski J."/>
            <person name="Zyl L.V."/>
            <person name="Trindade M."/>
        </authorList>
    </citation>
    <scope>NUCLEOTIDE SEQUENCE [LARGE SCALE GENOMIC DNA]</scope>
    <source>
        <strain evidence="1 2">A5K-106</strain>
    </source>
</reference>
<dbReference type="KEGG" id="tact:SG35_000955"/>
<dbReference type="EMBL" id="CP059735">
    <property type="protein sequence ID" value="WDE01701.1"/>
    <property type="molecule type" value="Genomic_DNA"/>
</dbReference>
<protein>
    <submittedName>
        <fullName evidence="1">Uncharacterized protein</fullName>
    </submittedName>
</protein>
<sequence>MQTVIGGDVIEIHAPQDRLELKFVVRTANGEITNVRFTNSDNSPIKVDFQELSLKMLYDPESEITSFGEFEYVNKIENGFEIIGDFGMVWVYCELSMPKL</sequence>
<name>A0AAE9YV44_9GAMM</name>
<keyword evidence="2" id="KW-1185">Reference proteome</keyword>
<proteinExistence type="predicted"/>
<gene>
    <name evidence="1" type="ORF">SG35_000955</name>
</gene>
<accession>A0AAE9YV44</accession>
<organism evidence="1 2">
    <name type="scientific">Thalassomonas actiniarum</name>
    <dbReference type="NCBI Taxonomy" id="485447"/>
    <lineage>
        <taxon>Bacteria</taxon>
        <taxon>Pseudomonadati</taxon>
        <taxon>Pseudomonadota</taxon>
        <taxon>Gammaproteobacteria</taxon>
        <taxon>Alteromonadales</taxon>
        <taxon>Colwelliaceae</taxon>
        <taxon>Thalassomonas</taxon>
    </lineage>
</organism>
<evidence type="ECO:0000313" key="1">
    <source>
        <dbReference type="EMBL" id="WDE01701.1"/>
    </source>
</evidence>